<accession>A0ABT8WCT9</accession>
<protein>
    <recommendedName>
        <fullName evidence="2">histidine kinase</fullName>
        <ecNumber evidence="2">2.7.13.3</ecNumber>
    </recommendedName>
</protein>
<dbReference type="Gene3D" id="3.30.565.10">
    <property type="entry name" value="Histidine kinase-like ATPase, C-terminal domain"/>
    <property type="match status" value="1"/>
</dbReference>
<evidence type="ECO:0000256" key="4">
    <source>
        <dbReference type="SAM" id="Phobius"/>
    </source>
</evidence>
<dbReference type="Proteomes" id="UP001176883">
    <property type="component" value="Unassembled WGS sequence"/>
</dbReference>
<dbReference type="SUPFAM" id="SSF55874">
    <property type="entry name" value="ATPase domain of HSP90 chaperone/DNA topoisomerase II/histidine kinase"/>
    <property type="match status" value="1"/>
</dbReference>
<keyword evidence="6" id="KW-0808">Transferase</keyword>
<gene>
    <name evidence="6" type="ORF">Q4Q35_13590</name>
</gene>
<keyword evidence="4" id="KW-0472">Membrane</keyword>
<feature type="domain" description="Histidine kinase" evidence="5">
    <location>
        <begin position="238"/>
        <end position="455"/>
    </location>
</feature>
<proteinExistence type="predicted"/>
<dbReference type="PANTHER" id="PTHR43547">
    <property type="entry name" value="TWO-COMPONENT HISTIDINE KINASE"/>
    <property type="match status" value="1"/>
</dbReference>
<evidence type="ECO:0000313" key="7">
    <source>
        <dbReference type="Proteomes" id="UP001176883"/>
    </source>
</evidence>
<dbReference type="GO" id="GO:0016301">
    <property type="term" value="F:kinase activity"/>
    <property type="evidence" value="ECO:0007669"/>
    <property type="project" value="UniProtKB-KW"/>
</dbReference>
<reference evidence="6" key="1">
    <citation type="submission" date="2023-07" db="EMBL/GenBank/DDBJ databases">
        <title>Two novel species in the genus Flavivirga.</title>
        <authorList>
            <person name="Kwon K."/>
        </authorList>
    </citation>
    <scope>NUCLEOTIDE SEQUENCE</scope>
    <source>
        <strain evidence="6">KCTC 52353</strain>
    </source>
</reference>
<dbReference type="InterPro" id="IPR036890">
    <property type="entry name" value="HATPase_C_sf"/>
</dbReference>
<keyword evidence="4" id="KW-1133">Transmembrane helix</keyword>
<comment type="caution">
    <text evidence="6">The sequence shown here is derived from an EMBL/GenBank/DDBJ whole genome shotgun (WGS) entry which is preliminary data.</text>
</comment>
<dbReference type="EMBL" id="JAUOEK010000134">
    <property type="protein sequence ID" value="MDO5970842.1"/>
    <property type="molecule type" value="Genomic_DNA"/>
</dbReference>
<dbReference type="PRINTS" id="PR00344">
    <property type="entry name" value="BCTRLSENSOR"/>
</dbReference>
<organism evidence="6 7">
    <name type="scientific">Flavivirga aquimarina</name>
    <dbReference type="NCBI Taxonomy" id="2027862"/>
    <lineage>
        <taxon>Bacteria</taxon>
        <taxon>Pseudomonadati</taxon>
        <taxon>Bacteroidota</taxon>
        <taxon>Flavobacteriia</taxon>
        <taxon>Flavobacteriales</taxon>
        <taxon>Flavobacteriaceae</taxon>
        <taxon>Flavivirga</taxon>
    </lineage>
</organism>
<dbReference type="InterPro" id="IPR003594">
    <property type="entry name" value="HATPase_dom"/>
</dbReference>
<dbReference type="InterPro" id="IPR005467">
    <property type="entry name" value="His_kinase_dom"/>
</dbReference>
<dbReference type="SMART" id="SM00387">
    <property type="entry name" value="HATPase_c"/>
    <property type="match status" value="1"/>
</dbReference>
<dbReference type="PROSITE" id="PS50109">
    <property type="entry name" value="HIS_KIN"/>
    <property type="match status" value="1"/>
</dbReference>
<keyword evidence="6" id="KW-0418">Kinase</keyword>
<evidence type="ECO:0000313" key="6">
    <source>
        <dbReference type="EMBL" id="MDO5970842.1"/>
    </source>
</evidence>
<evidence type="ECO:0000259" key="5">
    <source>
        <dbReference type="PROSITE" id="PS50109"/>
    </source>
</evidence>
<evidence type="ECO:0000256" key="2">
    <source>
        <dbReference type="ARBA" id="ARBA00012438"/>
    </source>
</evidence>
<dbReference type="PANTHER" id="PTHR43547:SF2">
    <property type="entry name" value="HYBRID SIGNAL TRANSDUCTION HISTIDINE KINASE C"/>
    <property type="match status" value="1"/>
</dbReference>
<sequence>MAYSKYKWALSIRVMVLFFLLLGLAFTVSKLDFNTNLSIAIIITLLMAIIAVFSFLNLYRFIMKRFAEMDDFFESVKYRDFSRWFNETSGSQDIRTLHKGFNEVNKTINAINYEKEAQHLYLQKILELVDTGIIAYNIESGEVLWGNDAFKNILNVPSLKTIHFIKDRKPDLYKIIFENNYAKGDDITINIDNEKVKILISSSVFLIENINYKLIVLQNIEDTLNRNESEAWRKLLSVMTHEIMNSIAPISSLAETLQSKVGLSIQDSDNYPLDMNDLDIGIESIKKRSEGLLKFAKTYRSLNKVTTLNLSKILVGELFDNIKTLMLPSFKEKDTDLIFESENTTLEIEIDTYLIEQVLINLILNAVEACKGVKNPKIIIQAKKTIGGQTVLKITDNGKGIPDEIIDNIFVPFFTTKKTGSGIGLSLCKQIMLLHKGNIQIKSIEHKGTSVSLMF</sequence>
<evidence type="ECO:0000256" key="3">
    <source>
        <dbReference type="ARBA" id="ARBA00022553"/>
    </source>
</evidence>
<comment type="catalytic activity">
    <reaction evidence="1">
        <text>ATP + protein L-histidine = ADP + protein N-phospho-L-histidine.</text>
        <dbReference type="EC" id="2.7.13.3"/>
    </reaction>
</comment>
<evidence type="ECO:0000256" key="1">
    <source>
        <dbReference type="ARBA" id="ARBA00000085"/>
    </source>
</evidence>
<name>A0ABT8WCT9_9FLAO</name>
<dbReference type="RefSeq" id="WP_303278534.1">
    <property type="nucleotide sequence ID" value="NZ_JAUOEK010000134.1"/>
</dbReference>
<keyword evidence="7" id="KW-1185">Reference proteome</keyword>
<dbReference type="InterPro" id="IPR004358">
    <property type="entry name" value="Sig_transdc_His_kin-like_C"/>
</dbReference>
<keyword evidence="3" id="KW-0597">Phosphoprotein</keyword>
<dbReference type="Pfam" id="PF02518">
    <property type="entry name" value="HATPase_c"/>
    <property type="match status" value="1"/>
</dbReference>
<feature type="transmembrane region" description="Helical" evidence="4">
    <location>
        <begin position="12"/>
        <end position="31"/>
    </location>
</feature>
<dbReference type="EC" id="2.7.13.3" evidence="2"/>
<keyword evidence="4" id="KW-0812">Transmembrane</keyword>
<feature type="transmembrane region" description="Helical" evidence="4">
    <location>
        <begin position="37"/>
        <end position="59"/>
    </location>
</feature>
<dbReference type="CDD" id="cd00075">
    <property type="entry name" value="HATPase"/>
    <property type="match status" value="1"/>
</dbReference>